<accession>A0ABQ7IJN3</accession>
<evidence type="ECO:0000256" key="1">
    <source>
        <dbReference type="SAM" id="MobiDB-lite"/>
    </source>
</evidence>
<proteinExistence type="predicted"/>
<reference evidence="2 3" key="1">
    <citation type="journal article" date="2020" name="Genome Biol. Evol.">
        <title>Comparative genomics of Sclerotiniaceae.</title>
        <authorList>
            <person name="Valero Jimenez C.A."/>
            <person name="Steentjes M."/>
            <person name="Scholten O.E."/>
            <person name="Van Kan J.A.L."/>
        </authorList>
    </citation>
    <scope>NUCLEOTIDE SEQUENCE [LARGE SCALE GENOMIC DNA]</scope>
    <source>
        <strain evidence="2 3">B1</strain>
    </source>
</reference>
<gene>
    <name evidence="2" type="ORF">EAE98_006547</name>
</gene>
<evidence type="ECO:0000313" key="2">
    <source>
        <dbReference type="EMBL" id="KAF7926252.1"/>
    </source>
</evidence>
<dbReference type="GeneID" id="62233321"/>
<dbReference type="RefSeq" id="XP_038809415.1">
    <property type="nucleotide sequence ID" value="XM_038954170.1"/>
</dbReference>
<protein>
    <submittedName>
        <fullName evidence="2">Uncharacterized protein</fullName>
    </submittedName>
</protein>
<organism evidence="2 3">
    <name type="scientific">Botrytis deweyae</name>
    <dbReference type="NCBI Taxonomy" id="2478750"/>
    <lineage>
        <taxon>Eukaryota</taxon>
        <taxon>Fungi</taxon>
        <taxon>Dikarya</taxon>
        <taxon>Ascomycota</taxon>
        <taxon>Pezizomycotina</taxon>
        <taxon>Leotiomycetes</taxon>
        <taxon>Helotiales</taxon>
        <taxon>Sclerotiniaceae</taxon>
        <taxon>Botrytis</taxon>
    </lineage>
</organism>
<keyword evidence="3" id="KW-1185">Reference proteome</keyword>
<evidence type="ECO:0000313" key="3">
    <source>
        <dbReference type="Proteomes" id="UP000783213"/>
    </source>
</evidence>
<name>A0ABQ7IJN3_9HELO</name>
<comment type="caution">
    <text evidence="2">The sequence shown here is derived from an EMBL/GenBank/DDBJ whole genome shotgun (WGS) entry which is preliminary data.</text>
</comment>
<dbReference type="EMBL" id="RCSX01000014">
    <property type="protein sequence ID" value="KAF7926252.1"/>
    <property type="molecule type" value="Genomic_DNA"/>
</dbReference>
<feature type="compositionally biased region" description="Polar residues" evidence="1">
    <location>
        <begin position="11"/>
        <end position="20"/>
    </location>
</feature>
<sequence>MTDFGCRTKDGSPNSSQNYRNPKCPKNTVTYMAQRRGRDEKQADAAQTIMQRPPKPFRNANTHQSKGEAVAPMKF</sequence>
<dbReference type="Proteomes" id="UP000783213">
    <property type="component" value="Unassembled WGS sequence"/>
</dbReference>
<feature type="compositionally biased region" description="Basic and acidic residues" evidence="1">
    <location>
        <begin position="1"/>
        <end position="10"/>
    </location>
</feature>
<feature type="region of interest" description="Disordered" evidence="1">
    <location>
        <begin position="1"/>
        <end position="75"/>
    </location>
</feature>